<name>A0A0B1R0X4_9GAMM</name>
<dbReference type="Proteomes" id="UP000030853">
    <property type="component" value="Unassembled WGS sequence"/>
</dbReference>
<gene>
    <name evidence="1" type="ORF">QU24_20160</name>
</gene>
<sequence length="89" mass="10379">MSAEDRIKELEATVQYLKIETEVLRELMIKQVALNNITFKGKYDEVLIQMAREYEARGLESDRNRALHEAIRQYVRYDSPSIDGSEPSD</sequence>
<proteinExistence type="predicted"/>
<evidence type="ECO:0000313" key="2">
    <source>
        <dbReference type="Proteomes" id="UP000030853"/>
    </source>
</evidence>
<dbReference type="AlphaFoldDB" id="A0A0B1R0X4"/>
<protein>
    <submittedName>
        <fullName evidence="1">Adenosylhomocysteinase</fullName>
    </submittedName>
</protein>
<comment type="caution">
    <text evidence="1">The sequence shown here is derived from an EMBL/GenBank/DDBJ whole genome shotgun (WGS) entry which is preliminary data.</text>
</comment>
<reference evidence="1 2" key="1">
    <citation type="submission" date="2014-11" db="EMBL/GenBank/DDBJ databases">
        <title>Genome sequencing of Pantoea rodasii ND03.</title>
        <authorList>
            <person name="Muhamad Yunos N.Y."/>
            <person name="Chan K.-G."/>
        </authorList>
    </citation>
    <scope>NUCLEOTIDE SEQUENCE [LARGE SCALE GENOMIC DNA]</scope>
    <source>
        <strain evidence="1 2">ND03</strain>
    </source>
</reference>
<accession>A0A0B1R0X4</accession>
<evidence type="ECO:0000313" key="1">
    <source>
        <dbReference type="EMBL" id="KHJ66284.1"/>
    </source>
</evidence>
<organism evidence="1 2">
    <name type="scientific">Pantoea rodasii</name>
    <dbReference type="NCBI Taxonomy" id="1076549"/>
    <lineage>
        <taxon>Bacteria</taxon>
        <taxon>Pseudomonadati</taxon>
        <taxon>Pseudomonadota</taxon>
        <taxon>Gammaproteobacteria</taxon>
        <taxon>Enterobacterales</taxon>
        <taxon>Erwiniaceae</taxon>
        <taxon>Pantoea</taxon>
    </lineage>
</organism>
<dbReference type="EMBL" id="JTJJ01000088">
    <property type="protein sequence ID" value="KHJ66284.1"/>
    <property type="molecule type" value="Genomic_DNA"/>
</dbReference>
<dbReference type="RefSeq" id="WP_039334799.1">
    <property type="nucleotide sequence ID" value="NZ_JTJJ01000088.1"/>
</dbReference>